<dbReference type="PANTHER" id="PTHR11266">
    <property type="entry name" value="PEROXISOMAL MEMBRANE PROTEIN 2, PXMP2 MPV17"/>
    <property type="match status" value="1"/>
</dbReference>
<dbReference type="PROSITE" id="PS51257">
    <property type="entry name" value="PROKAR_LIPOPROTEIN"/>
    <property type="match status" value="1"/>
</dbReference>
<organism evidence="7 8">
    <name type="scientific">Pristionchus pacificus</name>
    <name type="common">Parasitic nematode worm</name>
    <dbReference type="NCBI Taxonomy" id="54126"/>
    <lineage>
        <taxon>Eukaryota</taxon>
        <taxon>Metazoa</taxon>
        <taxon>Ecdysozoa</taxon>
        <taxon>Nematoda</taxon>
        <taxon>Chromadorea</taxon>
        <taxon>Rhabditida</taxon>
        <taxon>Rhabditina</taxon>
        <taxon>Diplogasteromorpha</taxon>
        <taxon>Diplogasteroidea</taxon>
        <taxon>Neodiplogasteridae</taxon>
        <taxon>Pristionchus</taxon>
    </lineage>
</organism>
<reference evidence="8" key="1">
    <citation type="journal article" date="2008" name="Nat. Genet.">
        <title>The Pristionchus pacificus genome provides a unique perspective on nematode lifestyle and parasitism.</title>
        <authorList>
            <person name="Dieterich C."/>
            <person name="Clifton S.W."/>
            <person name="Schuster L.N."/>
            <person name="Chinwalla A."/>
            <person name="Delehaunty K."/>
            <person name="Dinkelacker I."/>
            <person name="Fulton L."/>
            <person name="Fulton R."/>
            <person name="Godfrey J."/>
            <person name="Minx P."/>
            <person name="Mitreva M."/>
            <person name="Roeseler W."/>
            <person name="Tian H."/>
            <person name="Witte H."/>
            <person name="Yang S.P."/>
            <person name="Wilson R.K."/>
            <person name="Sommer R.J."/>
        </authorList>
    </citation>
    <scope>NUCLEOTIDE SEQUENCE [LARGE SCALE GENOMIC DNA]</scope>
    <source>
        <strain evidence="8">PS312</strain>
    </source>
</reference>
<dbReference type="OrthoDB" id="10267969at2759"/>
<dbReference type="EnsemblMetazoa" id="PPA27366.1">
    <property type="protein sequence ID" value="PPA27366.1"/>
    <property type="gene ID" value="WBGene00116920"/>
</dbReference>
<dbReference type="Pfam" id="PF04117">
    <property type="entry name" value="Mpv17_PMP22"/>
    <property type="match status" value="1"/>
</dbReference>
<keyword evidence="4" id="KW-1133">Transmembrane helix</keyword>
<dbReference type="AlphaFoldDB" id="A0A2A6D0C4"/>
<comment type="similarity">
    <text evidence="2 6">Belongs to the peroxisomal membrane protein PXMP2/4 family.</text>
</comment>
<dbReference type="Proteomes" id="UP000005239">
    <property type="component" value="Unassembled WGS sequence"/>
</dbReference>
<accession>A0A8R1UGF7</accession>
<gene>
    <name evidence="7" type="primary">WBGene00116920</name>
</gene>
<evidence type="ECO:0000256" key="1">
    <source>
        <dbReference type="ARBA" id="ARBA00004141"/>
    </source>
</evidence>
<evidence type="ECO:0000256" key="3">
    <source>
        <dbReference type="ARBA" id="ARBA00022692"/>
    </source>
</evidence>
<evidence type="ECO:0000256" key="6">
    <source>
        <dbReference type="RuleBase" id="RU363053"/>
    </source>
</evidence>
<evidence type="ECO:0000256" key="2">
    <source>
        <dbReference type="ARBA" id="ARBA00006824"/>
    </source>
</evidence>
<accession>A0A2A6D0C4</accession>
<evidence type="ECO:0000256" key="4">
    <source>
        <dbReference type="ARBA" id="ARBA00022989"/>
    </source>
</evidence>
<dbReference type="GO" id="GO:0005739">
    <property type="term" value="C:mitochondrion"/>
    <property type="evidence" value="ECO:0000318"/>
    <property type="project" value="GO_Central"/>
</dbReference>
<sequence length="187" mass="20920">MVVRRWISSLFSTRFLLYTNTITSCTMLCAGDALQQVISSDEGTKFDRDRTGRMTAMGLILGPMTHAWYKLLDGYAFRGSRTLVAVKKIVCDVGVAPLFSSTTITGMALLEGKSVSAAMGEYRQKFWHLFLLDLSLWPPVQFLNFFFLPPSFRVVYVNCVVLAYNCCLSYIKHNHTLGDASSSETKG</sequence>
<comment type="subcellular location">
    <subcellularLocation>
        <location evidence="1">Membrane</location>
        <topology evidence="1">Multi-pass membrane protein</topology>
    </subcellularLocation>
</comment>
<dbReference type="GO" id="GO:0016020">
    <property type="term" value="C:membrane"/>
    <property type="evidence" value="ECO:0007669"/>
    <property type="project" value="UniProtKB-SubCell"/>
</dbReference>
<name>A0A2A6D0C4_PRIPA</name>
<dbReference type="InterPro" id="IPR007248">
    <property type="entry name" value="Mpv17_PMP22"/>
</dbReference>
<evidence type="ECO:0000313" key="8">
    <source>
        <dbReference type="Proteomes" id="UP000005239"/>
    </source>
</evidence>
<reference evidence="7" key="2">
    <citation type="submission" date="2022-06" db="UniProtKB">
        <authorList>
            <consortium name="EnsemblMetazoa"/>
        </authorList>
    </citation>
    <scope>IDENTIFICATION</scope>
    <source>
        <strain evidence="7">PS312</strain>
    </source>
</reference>
<dbReference type="GO" id="GO:0005737">
    <property type="term" value="C:cytoplasm"/>
    <property type="evidence" value="ECO:0000318"/>
    <property type="project" value="GO_Central"/>
</dbReference>
<dbReference type="PANTHER" id="PTHR11266:SF8">
    <property type="entry name" value="MPV17-LIKE PROTEIN 2"/>
    <property type="match status" value="1"/>
</dbReference>
<keyword evidence="3" id="KW-0812">Transmembrane</keyword>
<proteinExistence type="inferred from homology"/>
<evidence type="ECO:0000256" key="5">
    <source>
        <dbReference type="ARBA" id="ARBA00023136"/>
    </source>
</evidence>
<evidence type="ECO:0000313" key="7">
    <source>
        <dbReference type="EnsemblMetazoa" id="PPA27366.1"/>
    </source>
</evidence>
<keyword evidence="8" id="KW-1185">Reference proteome</keyword>
<keyword evidence="5" id="KW-0472">Membrane</keyword>
<protein>
    <submittedName>
        <fullName evidence="7">Uncharacterized protein</fullName>
    </submittedName>
</protein>